<proteinExistence type="predicted"/>
<evidence type="ECO:0000313" key="1">
    <source>
        <dbReference type="EMBL" id="TXB65696.1"/>
    </source>
</evidence>
<comment type="caution">
    <text evidence="1">The sequence shown here is derived from an EMBL/GenBank/DDBJ whole genome shotgun (WGS) entry which is preliminary data.</text>
</comment>
<gene>
    <name evidence="1" type="ORF">FQV27_16745</name>
</gene>
<dbReference type="Proteomes" id="UP000321562">
    <property type="component" value="Unassembled WGS sequence"/>
</dbReference>
<keyword evidence="2" id="KW-1185">Reference proteome</keyword>
<evidence type="ECO:0000313" key="2">
    <source>
        <dbReference type="Proteomes" id="UP000321562"/>
    </source>
</evidence>
<dbReference type="EMBL" id="VOPL01000009">
    <property type="protein sequence ID" value="TXB65696.1"/>
    <property type="molecule type" value="Genomic_DNA"/>
</dbReference>
<dbReference type="OrthoDB" id="8222794at2"/>
<organism evidence="1 2">
    <name type="scientific">Paracoccus aurantiacus</name>
    <dbReference type="NCBI Taxonomy" id="2599412"/>
    <lineage>
        <taxon>Bacteria</taxon>
        <taxon>Pseudomonadati</taxon>
        <taxon>Pseudomonadota</taxon>
        <taxon>Alphaproteobacteria</taxon>
        <taxon>Rhodobacterales</taxon>
        <taxon>Paracoccaceae</taxon>
        <taxon>Paracoccus</taxon>
    </lineage>
</organism>
<accession>A0A5C6RTB1</accession>
<protein>
    <submittedName>
        <fullName evidence="1">Uncharacterized protein</fullName>
    </submittedName>
</protein>
<dbReference type="AlphaFoldDB" id="A0A5C6RTB1"/>
<name>A0A5C6RTB1_9RHOB</name>
<sequence length="197" mass="21866">MPLPPRPFYSPFEIATRWECDVADIIDWAVAGHLHILVLIPPCTIGGRVFSDAVEVAPSDIHLLLRRFDRSSGKVRIMRMRYPGEPEWTVAVEGDKGVMIGQLDLLIAADDVVAFEGRYVGSARGNSSVGSGRYDWDGCMAAMLIHARDYGLPANQAELIGVIQDWFIGHSPKGEAPDESTIRKRLNPIWQRIRDAA</sequence>
<dbReference type="RefSeq" id="WP_147100786.1">
    <property type="nucleotide sequence ID" value="NZ_JBHUFH010000037.1"/>
</dbReference>
<reference evidence="1 2" key="1">
    <citation type="submission" date="2019-08" db="EMBL/GenBank/DDBJ databases">
        <authorList>
            <person name="Ye J."/>
        </authorList>
    </citation>
    <scope>NUCLEOTIDE SEQUENCE [LARGE SCALE GENOMIC DNA]</scope>
    <source>
        <strain evidence="1 2">TK008</strain>
    </source>
</reference>